<dbReference type="Gene3D" id="3.40.1000.10">
    <property type="entry name" value="Mog1/PsbP, alpha/beta/alpha sandwich"/>
    <property type="match status" value="1"/>
</dbReference>
<dbReference type="EMBL" id="JBEPSN010000012">
    <property type="protein sequence ID" value="MET4542181.1"/>
    <property type="molecule type" value="Genomic_DNA"/>
</dbReference>
<evidence type="ECO:0000313" key="2">
    <source>
        <dbReference type="Proteomes" id="UP001549307"/>
    </source>
</evidence>
<sequence>MTSHQVFPSTGFPAYPTIKLDAPAGWSQQVVPDAVGALMAPTAEGRYTANVVISVSRRLPGYQLQDIAASVDSFLDALPDAVLLGTEPVVINGRDWHVREARYTHPQAGSLAQFTAVTVVHHETAADIVQLTGSCQPTEGSDDLKAIYSLVASADVTPAS</sequence>
<evidence type="ECO:0008006" key="3">
    <source>
        <dbReference type="Google" id="ProtNLM"/>
    </source>
</evidence>
<name>A0ABV2PBN1_9MICC</name>
<evidence type="ECO:0000313" key="1">
    <source>
        <dbReference type="EMBL" id="MET4542181.1"/>
    </source>
</evidence>
<reference evidence="1 2" key="1">
    <citation type="submission" date="2024-06" db="EMBL/GenBank/DDBJ databases">
        <title>Sorghum-associated microbial communities from plants grown in Nebraska, USA.</title>
        <authorList>
            <person name="Schachtman D."/>
        </authorList>
    </citation>
    <scope>NUCLEOTIDE SEQUENCE [LARGE SCALE GENOMIC DNA]</scope>
    <source>
        <strain evidence="1 2">3552</strain>
    </source>
</reference>
<protein>
    <recommendedName>
        <fullName evidence="3">DUF1795 domain-containing protein</fullName>
    </recommendedName>
</protein>
<proteinExistence type="predicted"/>
<dbReference type="GeneID" id="92754912"/>
<organism evidence="1 2">
    <name type="scientific">Arthrobacter bambusae</name>
    <dbReference type="NCBI Taxonomy" id="1338426"/>
    <lineage>
        <taxon>Bacteria</taxon>
        <taxon>Bacillati</taxon>
        <taxon>Actinomycetota</taxon>
        <taxon>Actinomycetes</taxon>
        <taxon>Micrococcales</taxon>
        <taxon>Micrococcaceae</taxon>
        <taxon>Arthrobacter</taxon>
    </lineage>
</organism>
<comment type="caution">
    <text evidence="1">The sequence shown here is derived from an EMBL/GenBank/DDBJ whole genome shotgun (WGS) entry which is preliminary data.</text>
</comment>
<dbReference type="RefSeq" id="WP_354232535.1">
    <property type="nucleotide sequence ID" value="NZ_JBEPSN010000012.1"/>
</dbReference>
<keyword evidence="2" id="KW-1185">Reference proteome</keyword>
<gene>
    <name evidence="1" type="ORF">ABIE37_003986</name>
</gene>
<accession>A0ABV2PBN1</accession>
<dbReference type="Proteomes" id="UP001549307">
    <property type="component" value="Unassembled WGS sequence"/>
</dbReference>